<accession>A0A1I4YRB8</accession>
<dbReference type="AlphaFoldDB" id="A0A1I4YRB8"/>
<name>A0A1I4YRB8_CHROL</name>
<protein>
    <recommendedName>
        <fullName evidence="3">C1q domain-containing protein</fullName>
    </recommendedName>
</protein>
<evidence type="ECO:0000313" key="2">
    <source>
        <dbReference type="Proteomes" id="UP000198769"/>
    </source>
</evidence>
<proteinExistence type="predicted"/>
<dbReference type="EMBL" id="FOVD01000003">
    <property type="protein sequence ID" value="SFN40582.1"/>
    <property type="molecule type" value="Genomic_DNA"/>
</dbReference>
<evidence type="ECO:0000313" key="1">
    <source>
        <dbReference type="EMBL" id="SFN40582.1"/>
    </source>
</evidence>
<reference evidence="2" key="1">
    <citation type="submission" date="2016-10" db="EMBL/GenBank/DDBJ databases">
        <authorList>
            <person name="Varghese N."/>
            <person name="Submissions S."/>
        </authorList>
    </citation>
    <scope>NUCLEOTIDE SEQUENCE [LARGE SCALE GENOMIC DNA]</scope>
    <source>
        <strain evidence="2">DSM 25575</strain>
    </source>
</reference>
<dbReference type="Gene3D" id="2.60.120.40">
    <property type="match status" value="1"/>
</dbReference>
<evidence type="ECO:0008006" key="3">
    <source>
        <dbReference type="Google" id="ProtNLM"/>
    </source>
</evidence>
<dbReference type="InterPro" id="IPR008983">
    <property type="entry name" value="Tumour_necrosis_fac-like_dom"/>
</dbReference>
<dbReference type="SUPFAM" id="SSF49842">
    <property type="entry name" value="TNF-like"/>
    <property type="match status" value="1"/>
</dbReference>
<organism evidence="1 2">
    <name type="scientific">Chryseobacterium oleae</name>
    <dbReference type="NCBI Taxonomy" id="491207"/>
    <lineage>
        <taxon>Bacteria</taxon>
        <taxon>Pseudomonadati</taxon>
        <taxon>Bacteroidota</taxon>
        <taxon>Flavobacteriia</taxon>
        <taxon>Flavobacteriales</taxon>
        <taxon>Weeksellaceae</taxon>
        <taxon>Chryseobacterium group</taxon>
        <taxon>Chryseobacterium</taxon>
    </lineage>
</organism>
<sequence>MFSVTLAYSQVGINTANPQGILHIDGAKDNPATGTGSIAQQANDVIVKQTGNVGIGTENPTAKLEISSGLAGSSGLKFTGMNSSSTATLDASGLGVDANGNVVVQGTVQKARFKGYVSTYSPNLPANNSPDSGPTTQLSFDENFDVGNNFSGNVFTAPRTGFYIVNTHLLVDSSINWGLEKNELYLDVRVDGNAVLTNTNIFSVSSSTAKEGPSVSINGLVQMNAGQQLTVYAWMFNNNIERKIGYYRTSLSIGEL</sequence>
<keyword evidence="2" id="KW-1185">Reference proteome</keyword>
<gene>
    <name evidence="1" type="ORF">SAMN05421594_2626</name>
</gene>
<dbReference type="Proteomes" id="UP000198769">
    <property type="component" value="Unassembled WGS sequence"/>
</dbReference>